<dbReference type="Proteomes" id="UP000008909">
    <property type="component" value="Unassembled WGS sequence"/>
</dbReference>
<dbReference type="AlphaFoldDB" id="G7YEK1"/>
<evidence type="ECO:0000313" key="2">
    <source>
        <dbReference type="Proteomes" id="UP000008909"/>
    </source>
</evidence>
<protein>
    <submittedName>
        <fullName evidence="1">Uncharacterized protein</fullName>
    </submittedName>
</protein>
<name>G7YEK1_CLOSI</name>
<reference evidence="1" key="1">
    <citation type="journal article" date="2011" name="Genome Biol.">
        <title>The draft genome of the carcinogenic human liver fluke Clonorchis sinensis.</title>
        <authorList>
            <person name="Wang X."/>
            <person name="Chen W."/>
            <person name="Huang Y."/>
            <person name="Sun J."/>
            <person name="Men J."/>
            <person name="Liu H."/>
            <person name="Luo F."/>
            <person name="Guo L."/>
            <person name="Lv X."/>
            <person name="Deng C."/>
            <person name="Zhou C."/>
            <person name="Fan Y."/>
            <person name="Li X."/>
            <person name="Huang L."/>
            <person name="Hu Y."/>
            <person name="Liang C."/>
            <person name="Hu X."/>
            <person name="Xu J."/>
            <person name="Yu X."/>
        </authorList>
    </citation>
    <scope>NUCLEOTIDE SEQUENCE [LARGE SCALE GENOMIC DNA]</scope>
    <source>
        <strain evidence="1">Henan</strain>
    </source>
</reference>
<organism evidence="1 2">
    <name type="scientific">Clonorchis sinensis</name>
    <name type="common">Chinese liver fluke</name>
    <dbReference type="NCBI Taxonomy" id="79923"/>
    <lineage>
        <taxon>Eukaryota</taxon>
        <taxon>Metazoa</taxon>
        <taxon>Spiralia</taxon>
        <taxon>Lophotrochozoa</taxon>
        <taxon>Platyhelminthes</taxon>
        <taxon>Trematoda</taxon>
        <taxon>Digenea</taxon>
        <taxon>Opisthorchiida</taxon>
        <taxon>Opisthorchiata</taxon>
        <taxon>Opisthorchiidae</taxon>
        <taxon>Clonorchis</taxon>
    </lineage>
</organism>
<keyword evidence="2" id="KW-1185">Reference proteome</keyword>
<dbReference type="EMBL" id="DF143146">
    <property type="protein sequence ID" value="GAA51384.1"/>
    <property type="molecule type" value="Genomic_DNA"/>
</dbReference>
<reference key="2">
    <citation type="submission" date="2011-10" db="EMBL/GenBank/DDBJ databases">
        <title>The genome and transcriptome sequence of Clonorchis sinensis provide insights into the carcinogenic liver fluke.</title>
        <authorList>
            <person name="Wang X."/>
            <person name="Huang Y."/>
            <person name="Chen W."/>
            <person name="Liu H."/>
            <person name="Guo L."/>
            <person name="Chen Y."/>
            <person name="Luo F."/>
            <person name="Zhou W."/>
            <person name="Sun J."/>
            <person name="Mao Q."/>
            <person name="Liang P."/>
            <person name="Zhou C."/>
            <person name="Tian Y."/>
            <person name="Men J."/>
            <person name="Lv X."/>
            <person name="Huang L."/>
            <person name="Zhou J."/>
            <person name="Hu Y."/>
            <person name="Li R."/>
            <person name="Zhang F."/>
            <person name="Lei H."/>
            <person name="Li X."/>
            <person name="Hu X."/>
            <person name="Liang C."/>
            <person name="Xu J."/>
            <person name="Wu Z."/>
            <person name="Yu X."/>
        </authorList>
    </citation>
    <scope>NUCLEOTIDE SEQUENCE</scope>
    <source>
        <strain>Henan</strain>
    </source>
</reference>
<evidence type="ECO:0000313" key="1">
    <source>
        <dbReference type="EMBL" id="GAA51384.1"/>
    </source>
</evidence>
<accession>G7YEK1</accession>
<sequence>MDDTRDYQREVPWLEVKHGFSISLIEENRTAFQKLGRNTDPFILNLRFTVSGSNKSMQSVLVALSFAIMMRITPTTAFEETIVPRSIKTTRWNFCPTKQACKIPQPKKGRTMLNAHQGAELEQSRLAHQAQNVRPTGVRFNGKKVHSTPCAMHKSVVRTQGAHNGEQTQVTDCDLCAISVLLAWKRQKIPPSRSPHLGFGSISSKSHEHDMLHSTGCQDWRLYISRLMLRKISDWCSSPELSKTMLPELVLFCSLFYLPASPQAVVSDVSSFRCPTAAELQTYSNLLATELPRFLGLSAAELAGLQILDVSTPEPGRNTYRIRMLPGDSRHHRSKAYNYYRDTHCLSTTDGLLKLTDQVTMLKLFPIRRLGQPGSIPALVQPSGGMAVRHRKGATAEQLNTQIDCTDRFNDLLYAAGEEVKQKKFIIL</sequence>
<proteinExistence type="predicted"/>
<gene>
    <name evidence="1" type="ORF">CLF_106017</name>
</gene>